<sequence length="413" mass="48480">MLKITKINMINIDNISIIISVVLLFLALLSPIINPFFRKPKQTRYEGFDEDNLDQTTEECDDNDDEEEVINNTIQKNLTPISIIFTPNNDAESLSRNLELYLNQNHCDFQVIVVAPKGDTETEDILKSHSSNPRLYTTFIPSSSKYMSRKKLAITLGVKAAKNEWVMIADISCMPQSNKWLSTLACHCHETNNLVVGYTKFEDDAPSFWKFERLQTTLYLIREYQKGMPYGCNSNALLFRKSEFIEQDGFRGNLKFIRGEYDFIINKYGRKGTIDIDISKYGTLIEQTPPKKLWVNKHLYYMESRKHLRRSFRHRLLFNLDQSIMHVSYLTPILVLSYSLLKEHWFLTIVAMTALFVTIILRTFIGNKAIKQFEEDIPAWKIVPYELRIIWQNLSYKIKYWRANKYDFISHKI</sequence>
<evidence type="ECO:0000259" key="2">
    <source>
        <dbReference type="Pfam" id="PF00535"/>
    </source>
</evidence>
<dbReference type="EMBL" id="LRQG01000149">
    <property type="protein sequence ID" value="KXA36864.1"/>
    <property type="molecule type" value="Genomic_DNA"/>
</dbReference>
<dbReference type="AlphaFoldDB" id="A0A133Q1W6"/>
<reference evidence="4" key="1">
    <citation type="submission" date="2016-01" db="EMBL/GenBank/DDBJ databases">
        <authorList>
            <person name="Mitreva M."/>
            <person name="Pepin K.H."/>
            <person name="Mihindukulasuriya K.A."/>
            <person name="Fulton R."/>
            <person name="Fronick C."/>
            <person name="O'Laughlin M."/>
            <person name="Miner T."/>
            <person name="Herter B."/>
            <person name="Rosa B.A."/>
            <person name="Cordes M."/>
            <person name="Tomlinson C."/>
            <person name="Wollam A."/>
            <person name="Palsikar V.B."/>
            <person name="Mardis E.R."/>
            <person name="Wilson R.K."/>
        </authorList>
    </citation>
    <scope>NUCLEOTIDE SEQUENCE [LARGE SCALE GENOMIC DNA]</scope>
    <source>
        <strain evidence="4">MJR7716</strain>
    </source>
</reference>
<feature type="transmembrane region" description="Helical" evidence="1">
    <location>
        <begin position="15"/>
        <end position="37"/>
    </location>
</feature>
<dbReference type="InterPro" id="IPR029044">
    <property type="entry name" value="Nucleotide-diphossugar_trans"/>
</dbReference>
<dbReference type="STRING" id="28128.HMPREF3226_01809"/>
<protein>
    <recommendedName>
        <fullName evidence="2">Glycosyltransferase 2-like domain-containing protein</fullName>
    </recommendedName>
</protein>
<evidence type="ECO:0000313" key="3">
    <source>
        <dbReference type="EMBL" id="KXA36864.1"/>
    </source>
</evidence>
<keyword evidence="1" id="KW-0472">Membrane</keyword>
<proteinExistence type="predicted"/>
<keyword evidence="4" id="KW-1185">Reference proteome</keyword>
<feature type="transmembrane region" description="Helical" evidence="1">
    <location>
        <begin position="316"/>
        <end position="338"/>
    </location>
</feature>
<dbReference type="Proteomes" id="UP000070533">
    <property type="component" value="Unassembled WGS sequence"/>
</dbReference>
<accession>A0A133Q1W6</accession>
<dbReference type="PATRIC" id="fig|28128.5.peg.1856"/>
<keyword evidence="1" id="KW-1133">Transmembrane helix</keyword>
<feature type="transmembrane region" description="Helical" evidence="1">
    <location>
        <begin position="344"/>
        <end position="365"/>
    </location>
</feature>
<comment type="caution">
    <text evidence="3">The sequence shown here is derived from an EMBL/GenBank/DDBJ whole genome shotgun (WGS) entry which is preliminary data.</text>
</comment>
<organism evidence="3 4">
    <name type="scientific">Prevotella corporis</name>
    <dbReference type="NCBI Taxonomy" id="28128"/>
    <lineage>
        <taxon>Bacteria</taxon>
        <taxon>Pseudomonadati</taxon>
        <taxon>Bacteroidota</taxon>
        <taxon>Bacteroidia</taxon>
        <taxon>Bacteroidales</taxon>
        <taxon>Prevotellaceae</taxon>
        <taxon>Prevotella</taxon>
    </lineage>
</organism>
<dbReference type="eggNOG" id="COG1215">
    <property type="taxonomic scope" value="Bacteria"/>
</dbReference>
<evidence type="ECO:0000313" key="4">
    <source>
        <dbReference type="Proteomes" id="UP000070533"/>
    </source>
</evidence>
<keyword evidence="1" id="KW-0812">Transmembrane</keyword>
<gene>
    <name evidence="3" type="ORF">HMPREF3226_01809</name>
</gene>
<dbReference type="Pfam" id="PF00535">
    <property type="entry name" value="Glycos_transf_2"/>
    <property type="match status" value="1"/>
</dbReference>
<dbReference type="InterPro" id="IPR001173">
    <property type="entry name" value="Glyco_trans_2-like"/>
</dbReference>
<evidence type="ECO:0000256" key="1">
    <source>
        <dbReference type="SAM" id="Phobius"/>
    </source>
</evidence>
<name>A0A133Q1W6_9BACT</name>
<feature type="domain" description="Glycosyltransferase 2-like" evidence="2">
    <location>
        <begin position="88"/>
        <end position="242"/>
    </location>
</feature>
<dbReference type="SUPFAM" id="SSF53448">
    <property type="entry name" value="Nucleotide-diphospho-sugar transferases"/>
    <property type="match status" value="1"/>
</dbReference>
<dbReference type="Gene3D" id="3.90.550.10">
    <property type="entry name" value="Spore Coat Polysaccharide Biosynthesis Protein SpsA, Chain A"/>
    <property type="match status" value="1"/>
</dbReference>